<organism evidence="10 11">
    <name type="scientific">Strongylocentrotus purpuratus</name>
    <name type="common">Purple sea urchin</name>
    <dbReference type="NCBI Taxonomy" id="7668"/>
    <lineage>
        <taxon>Eukaryota</taxon>
        <taxon>Metazoa</taxon>
        <taxon>Echinodermata</taxon>
        <taxon>Eleutherozoa</taxon>
        <taxon>Echinozoa</taxon>
        <taxon>Echinoidea</taxon>
        <taxon>Euechinoidea</taxon>
        <taxon>Echinacea</taxon>
        <taxon>Camarodonta</taxon>
        <taxon>Echinidea</taxon>
        <taxon>Strongylocentrotidae</taxon>
        <taxon>Strongylocentrotus</taxon>
    </lineage>
</organism>
<dbReference type="GO" id="GO:0007189">
    <property type="term" value="P:adenylate cyclase-activating G protein-coupled receptor signaling pathway"/>
    <property type="evidence" value="ECO:0000318"/>
    <property type="project" value="GO_Central"/>
</dbReference>
<evidence type="ECO:0000313" key="11">
    <source>
        <dbReference type="Proteomes" id="UP000007110"/>
    </source>
</evidence>
<evidence type="ECO:0000256" key="1">
    <source>
        <dbReference type="ARBA" id="ARBA00004141"/>
    </source>
</evidence>
<comment type="subcellular location">
    <subcellularLocation>
        <location evidence="1">Membrane</location>
        <topology evidence="1">Multi-pass membrane protein</topology>
    </subcellularLocation>
</comment>
<dbReference type="GO" id="GO:0004930">
    <property type="term" value="F:G protein-coupled receptor activity"/>
    <property type="evidence" value="ECO:0000318"/>
    <property type="project" value="GO_Central"/>
</dbReference>
<evidence type="ECO:0000256" key="3">
    <source>
        <dbReference type="ARBA" id="ARBA00022989"/>
    </source>
</evidence>
<evidence type="ECO:0000256" key="8">
    <source>
        <dbReference type="SAM" id="Phobius"/>
    </source>
</evidence>
<keyword evidence="3 8" id="KW-1133">Transmembrane helix</keyword>
<dbReference type="Pfam" id="PF05462">
    <property type="entry name" value="Dicty_CAR"/>
    <property type="match status" value="1"/>
</dbReference>
<dbReference type="RefSeq" id="XP_030837466.1">
    <property type="nucleotide sequence ID" value="XM_030981606.1"/>
</dbReference>
<feature type="transmembrane region" description="Helical" evidence="8">
    <location>
        <begin position="222"/>
        <end position="238"/>
    </location>
</feature>
<name>A0A7M7NJA1_STRPU</name>
<evidence type="ECO:0000256" key="2">
    <source>
        <dbReference type="ARBA" id="ARBA00022692"/>
    </source>
</evidence>
<dbReference type="KEGG" id="spu:100889828"/>
<dbReference type="InterPro" id="IPR017981">
    <property type="entry name" value="GPCR_2-like_7TM"/>
</dbReference>
<reference evidence="11" key="1">
    <citation type="submission" date="2015-02" db="EMBL/GenBank/DDBJ databases">
        <title>Genome sequencing for Strongylocentrotus purpuratus.</title>
        <authorList>
            <person name="Murali S."/>
            <person name="Liu Y."/>
            <person name="Vee V."/>
            <person name="English A."/>
            <person name="Wang M."/>
            <person name="Skinner E."/>
            <person name="Han Y."/>
            <person name="Muzny D.M."/>
            <person name="Worley K.C."/>
            <person name="Gibbs R.A."/>
        </authorList>
    </citation>
    <scope>NUCLEOTIDE SEQUENCE</scope>
</reference>
<sequence length="338" mass="39573">MADPTTSPMDECPLFDGDVTKCNTIYGIRKALASLSLIGCVFMITVIWLFKKYELFVQRLILWLTVAAFFGSISKFLESPREDSPVCNFEAWWTQFWDWVTLMWVSCITFNLYWITIWQINTERREIFYHLVTWGVSLLMACLPLIGNHYGPAGAWCWIPAEYPLWRFFMWYGPLFLLIVLMFVVYAYITYKLRRRIRSWQGTYEPEIERSRQLIREEIKPLRAYPFIYLVLSIFPLINRIQNAVAPDNAIFVLYLFHALSSPLVGLVNAIVYGLDPETRSRLSWTQIKGALQKRTAHQPIREYPLVSAPETPDFEDVSVLAMRPSMKSNQYQHLAMA</sequence>
<feature type="transmembrane region" description="Helical" evidence="8">
    <location>
        <begin position="96"/>
        <end position="115"/>
    </location>
</feature>
<evidence type="ECO:0000313" key="10">
    <source>
        <dbReference type="EnsemblMetazoa" id="XP_030837466"/>
    </source>
</evidence>
<evidence type="ECO:0000256" key="6">
    <source>
        <dbReference type="ARBA" id="ARBA00023170"/>
    </source>
</evidence>
<dbReference type="InterPro" id="IPR022340">
    <property type="entry name" value="GPCR_GCR1_put"/>
</dbReference>
<dbReference type="GO" id="GO:0007166">
    <property type="term" value="P:cell surface receptor signaling pathway"/>
    <property type="evidence" value="ECO:0007669"/>
    <property type="project" value="InterPro"/>
</dbReference>
<dbReference type="OrthoDB" id="100006at2759"/>
<feature type="transmembrane region" description="Helical" evidence="8">
    <location>
        <begin position="127"/>
        <end position="146"/>
    </location>
</feature>
<evidence type="ECO:0000256" key="4">
    <source>
        <dbReference type="ARBA" id="ARBA00023040"/>
    </source>
</evidence>
<dbReference type="PANTHER" id="PTHR23112:SF43">
    <property type="entry name" value="CYCLIC AMP RECEPTOR-LIKE PROTEIN A"/>
    <property type="match status" value="1"/>
</dbReference>
<dbReference type="Gene3D" id="1.20.1070.10">
    <property type="entry name" value="Rhodopsin 7-helix transmembrane proteins"/>
    <property type="match status" value="1"/>
</dbReference>
<dbReference type="EnsemblMetazoa" id="XM_030981607">
    <property type="protein sequence ID" value="XP_030837467"/>
    <property type="gene ID" value="LOC100889828"/>
</dbReference>
<dbReference type="PRINTS" id="PR02001">
    <property type="entry name" value="GCR1CAMPR"/>
</dbReference>
<evidence type="ECO:0000256" key="5">
    <source>
        <dbReference type="ARBA" id="ARBA00023136"/>
    </source>
</evidence>
<dbReference type="Proteomes" id="UP000007110">
    <property type="component" value="Unassembled WGS sequence"/>
</dbReference>
<feature type="transmembrane region" description="Helical" evidence="8">
    <location>
        <begin position="250"/>
        <end position="275"/>
    </location>
</feature>
<keyword evidence="2 8" id="KW-0812">Transmembrane</keyword>
<protein>
    <recommendedName>
        <fullName evidence="9">G-protein coupled receptors family 2 profile 2 domain-containing protein</fullName>
    </recommendedName>
</protein>
<proteinExistence type="predicted"/>
<keyword evidence="4" id="KW-0297">G-protein coupled receptor</keyword>
<dbReference type="EnsemblMetazoa" id="XM_030981606">
    <property type="protein sequence ID" value="XP_030837466"/>
    <property type="gene ID" value="LOC100889828"/>
</dbReference>
<feature type="domain" description="G-protein coupled receptors family 2 profile 2" evidence="9">
    <location>
        <begin position="25"/>
        <end position="277"/>
    </location>
</feature>
<feature type="transmembrane region" description="Helical" evidence="8">
    <location>
        <begin position="31"/>
        <end position="50"/>
    </location>
</feature>
<dbReference type="PRINTS" id="PR02000">
    <property type="entry name" value="GCR1PLANT"/>
</dbReference>
<accession>A0A7M7NJA1</accession>
<dbReference type="InterPro" id="IPR022343">
    <property type="entry name" value="GCR1-cAMP_receptor"/>
</dbReference>
<feature type="transmembrane region" description="Helical" evidence="8">
    <location>
        <begin position="166"/>
        <end position="189"/>
    </location>
</feature>
<dbReference type="AlphaFoldDB" id="A0A7M7NJA1"/>
<evidence type="ECO:0000256" key="7">
    <source>
        <dbReference type="ARBA" id="ARBA00023224"/>
    </source>
</evidence>
<evidence type="ECO:0000259" key="9">
    <source>
        <dbReference type="PROSITE" id="PS50261"/>
    </source>
</evidence>
<dbReference type="RefSeq" id="XP_030837467.1">
    <property type="nucleotide sequence ID" value="XM_030981607.1"/>
</dbReference>
<feature type="transmembrane region" description="Helical" evidence="8">
    <location>
        <begin position="57"/>
        <end position="76"/>
    </location>
</feature>
<dbReference type="PROSITE" id="PS50261">
    <property type="entry name" value="G_PROTEIN_RECEP_F2_4"/>
    <property type="match status" value="1"/>
</dbReference>
<keyword evidence="11" id="KW-1185">Reference proteome</keyword>
<keyword evidence="7" id="KW-0807">Transducer</keyword>
<dbReference type="PANTHER" id="PTHR23112">
    <property type="entry name" value="G PROTEIN-COUPLED RECEPTOR 157-RELATED"/>
    <property type="match status" value="1"/>
</dbReference>
<dbReference type="SUPFAM" id="SSF81321">
    <property type="entry name" value="Family A G protein-coupled receptor-like"/>
    <property type="match status" value="1"/>
</dbReference>
<dbReference type="InParanoid" id="A0A7M7NJA1"/>
<keyword evidence="5 8" id="KW-0472">Membrane</keyword>
<reference evidence="10" key="2">
    <citation type="submission" date="2021-01" db="UniProtKB">
        <authorList>
            <consortium name="EnsemblMetazoa"/>
        </authorList>
    </citation>
    <scope>IDENTIFICATION</scope>
</reference>
<keyword evidence="6" id="KW-0675">Receptor</keyword>
<dbReference type="GeneID" id="100889828"/>
<dbReference type="GO" id="GO:0005886">
    <property type="term" value="C:plasma membrane"/>
    <property type="evidence" value="ECO:0000318"/>
    <property type="project" value="GO_Central"/>
</dbReference>